<dbReference type="AlphaFoldDB" id="A0A9W9DBL1"/>
<dbReference type="EMBL" id="JAPEVA010000001">
    <property type="protein sequence ID" value="KAJ4413155.1"/>
    <property type="molecule type" value="Genomic_DNA"/>
</dbReference>
<sequence>MWLINADTGRLEQFNDDRILPPFATLSHTWGNKKEEVTMQEYLSLENTPNPELEQRPGYLKIVATRRQALQERDFLVERAKKDYERLKPECRAAIRLRQLKQHDEAARLGNPKLANPVYVWVDTVCIDKTSSAELYEALNSMFRWYRKAQMCFAYLEDFDASTTVHFEHRLRQVRWFKRGWTLQELIAPRTMDFFDKYWLCEVGPGAFGDKYSLAPKLARITRIDEAVLTGQRRLGSVSIAKRMSWAANRKTTKEEDIAYCLLGLFDLTMDLRYGEGAKAFVRLQEEIARTHDDQSLFAWEPDNLIASRLINQPAIRPEEGLSVFASHPRHYLSTADICHWDSWGDPPTIGNKGAKIVVPLYKVDARFVGGRYSDRLFNDTRNLKDIYLVPLNCTDRGDISYCPAIVVLHVTQDQFIRHPTARLLWIRESYVDHKSAKLWPIYLCKKSPSGLGYSSFTDYLRQSNTAFKSKPCVPTWYERNPVPESKRFERCARRTPEAPSTSVMGLELDA</sequence>
<evidence type="ECO:0000313" key="3">
    <source>
        <dbReference type="EMBL" id="KAJ4413155.1"/>
    </source>
</evidence>
<keyword evidence="4" id="KW-1185">Reference proteome</keyword>
<evidence type="ECO:0000259" key="2">
    <source>
        <dbReference type="Pfam" id="PF26640"/>
    </source>
</evidence>
<dbReference type="PANTHER" id="PTHR10622:SF12">
    <property type="entry name" value="HET DOMAIN-CONTAINING PROTEIN"/>
    <property type="match status" value="1"/>
</dbReference>
<reference evidence="3" key="1">
    <citation type="submission" date="2022-10" db="EMBL/GenBank/DDBJ databases">
        <title>Tapping the CABI collections for fungal endophytes: first genome assemblies for Collariella, Neodidymelliopsis, Ascochyta clinopodiicola, Didymella pomorum, Didymosphaeria variabile, Neocosmospora piperis and Neocucurbitaria cava.</title>
        <authorList>
            <person name="Hill R."/>
        </authorList>
    </citation>
    <scope>NUCLEOTIDE SEQUENCE</scope>
    <source>
        <strain evidence="3">IMI 355091</strain>
    </source>
</reference>
<dbReference type="Proteomes" id="UP001140510">
    <property type="component" value="Unassembled WGS sequence"/>
</dbReference>
<accession>A0A9W9DBL1</accession>
<evidence type="ECO:0000259" key="1">
    <source>
        <dbReference type="Pfam" id="PF06985"/>
    </source>
</evidence>
<evidence type="ECO:0000313" key="4">
    <source>
        <dbReference type="Proteomes" id="UP001140510"/>
    </source>
</evidence>
<proteinExistence type="predicted"/>
<gene>
    <name evidence="3" type="ORF">N0V91_000129</name>
</gene>
<protein>
    <recommendedName>
        <fullName evidence="5">Heterokaryon incompatibility domain-containing protein</fullName>
    </recommendedName>
</protein>
<dbReference type="Pfam" id="PF06985">
    <property type="entry name" value="HET"/>
    <property type="match status" value="1"/>
</dbReference>
<organism evidence="3 4">
    <name type="scientific">Didymella pomorum</name>
    <dbReference type="NCBI Taxonomy" id="749634"/>
    <lineage>
        <taxon>Eukaryota</taxon>
        <taxon>Fungi</taxon>
        <taxon>Dikarya</taxon>
        <taxon>Ascomycota</taxon>
        <taxon>Pezizomycotina</taxon>
        <taxon>Dothideomycetes</taxon>
        <taxon>Pleosporomycetidae</taxon>
        <taxon>Pleosporales</taxon>
        <taxon>Pleosporineae</taxon>
        <taxon>Didymellaceae</taxon>
        <taxon>Didymella</taxon>
    </lineage>
</organism>
<evidence type="ECO:0008006" key="5">
    <source>
        <dbReference type="Google" id="ProtNLM"/>
    </source>
</evidence>
<dbReference type="InterPro" id="IPR010730">
    <property type="entry name" value="HET"/>
</dbReference>
<feature type="domain" description="Heterokaryon incompatibility" evidence="1">
    <location>
        <begin position="23"/>
        <end position="168"/>
    </location>
</feature>
<dbReference type="OrthoDB" id="20872at2759"/>
<feature type="domain" description="DUF8212" evidence="2">
    <location>
        <begin position="279"/>
        <end position="302"/>
    </location>
</feature>
<name>A0A9W9DBL1_9PLEO</name>
<dbReference type="PANTHER" id="PTHR10622">
    <property type="entry name" value="HET DOMAIN-CONTAINING PROTEIN"/>
    <property type="match status" value="1"/>
</dbReference>
<dbReference type="Pfam" id="PF26640">
    <property type="entry name" value="DUF8212"/>
    <property type="match status" value="1"/>
</dbReference>
<dbReference type="InterPro" id="IPR058525">
    <property type="entry name" value="DUF8212"/>
</dbReference>
<comment type="caution">
    <text evidence="3">The sequence shown here is derived from an EMBL/GenBank/DDBJ whole genome shotgun (WGS) entry which is preliminary data.</text>
</comment>